<dbReference type="InterPro" id="IPR036390">
    <property type="entry name" value="WH_DNA-bd_sf"/>
</dbReference>
<keyword evidence="7" id="KW-1185">Reference proteome</keyword>
<feature type="region of interest" description="Disordered" evidence="4">
    <location>
        <begin position="36"/>
        <end position="55"/>
    </location>
</feature>
<dbReference type="KEGG" id="aer:AERYTH_04050"/>
<evidence type="ECO:0000313" key="6">
    <source>
        <dbReference type="EMBL" id="ALX03932.1"/>
    </source>
</evidence>
<dbReference type="InterPro" id="IPR000835">
    <property type="entry name" value="HTH_MarR-typ"/>
</dbReference>
<dbReference type="InterPro" id="IPR036388">
    <property type="entry name" value="WH-like_DNA-bd_sf"/>
</dbReference>
<evidence type="ECO:0000259" key="5">
    <source>
        <dbReference type="PROSITE" id="PS50995"/>
    </source>
</evidence>
<evidence type="ECO:0000256" key="4">
    <source>
        <dbReference type="SAM" id="MobiDB-lite"/>
    </source>
</evidence>
<dbReference type="EMBL" id="CP011502">
    <property type="protein sequence ID" value="ALX03932.1"/>
    <property type="molecule type" value="Genomic_DNA"/>
</dbReference>
<dbReference type="RefSeq" id="WP_067854981.1">
    <property type="nucleotide sequence ID" value="NZ_CP011502.1"/>
</dbReference>
<dbReference type="AlphaFoldDB" id="A0A0U4CMJ4"/>
<dbReference type="OrthoDB" id="9804055at2"/>
<reference evidence="6 7" key="1">
    <citation type="journal article" date="1991" name="Int. J. Syst. Bacteriol.">
        <title>Description of the erythromycin-producing bacterium Arthrobacter sp. strain NRRL B-3381 as Aeromicrobium erythreum gen. nov., sp. nov.</title>
        <authorList>
            <person name="Miller E.S."/>
            <person name="Woese C.R."/>
            <person name="Brenner S."/>
        </authorList>
    </citation>
    <scope>NUCLEOTIDE SEQUENCE [LARGE SCALE GENOMIC DNA]</scope>
    <source>
        <strain evidence="6 7">AR18</strain>
    </source>
</reference>
<organism evidence="6 7">
    <name type="scientific">Aeromicrobium erythreum</name>
    <dbReference type="NCBI Taxonomy" id="2041"/>
    <lineage>
        <taxon>Bacteria</taxon>
        <taxon>Bacillati</taxon>
        <taxon>Actinomycetota</taxon>
        <taxon>Actinomycetes</taxon>
        <taxon>Propionibacteriales</taxon>
        <taxon>Nocardioidaceae</taxon>
        <taxon>Aeromicrobium</taxon>
    </lineage>
</organism>
<keyword evidence="3" id="KW-0804">Transcription</keyword>
<evidence type="ECO:0000313" key="7">
    <source>
        <dbReference type="Proteomes" id="UP000067689"/>
    </source>
</evidence>
<sequence>MPTDSQNLALAVARLNRRLRQERHSDLTPTQMSVLGTLRQLGPTSPSSIAARERVSAPSVTRTLNCLAEDGLVERAPHPQDGRQVVVSLSDLGEKTLAEERRRRDAWLHQRLAELDPRERALLREASAILTRITES</sequence>
<keyword evidence="1" id="KW-0805">Transcription regulation</keyword>
<dbReference type="GO" id="GO:0003700">
    <property type="term" value="F:DNA-binding transcription factor activity"/>
    <property type="evidence" value="ECO:0007669"/>
    <property type="project" value="InterPro"/>
</dbReference>
<name>A0A0U4CMJ4_9ACTN</name>
<dbReference type="InterPro" id="IPR052526">
    <property type="entry name" value="HTH-type_Bedaq_tolerance"/>
</dbReference>
<proteinExistence type="predicted"/>
<keyword evidence="2" id="KW-0238">DNA-binding</keyword>
<dbReference type="PROSITE" id="PS01117">
    <property type="entry name" value="HTH_MARR_1"/>
    <property type="match status" value="1"/>
</dbReference>
<dbReference type="SUPFAM" id="SSF46785">
    <property type="entry name" value="Winged helix' DNA-binding domain"/>
    <property type="match status" value="1"/>
</dbReference>
<dbReference type="Gene3D" id="1.10.10.10">
    <property type="entry name" value="Winged helix-like DNA-binding domain superfamily/Winged helix DNA-binding domain"/>
    <property type="match status" value="1"/>
</dbReference>
<protein>
    <recommendedName>
        <fullName evidence="5">HTH marR-type domain-containing protein</fullName>
    </recommendedName>
</protein>
<dbReference type="PANTHER" id="PTHR39515">
    <property type="entry name" value="CONSERVED PROTEIN"/>
    <property type="match status" value="1"/>
</dbReference>
<dbReference type="PANTHER" id="PTHR39515:SF2">
    <property type="entry name" value="HTH-TYPE TRANSCRIPTIONAL REGULATOR RV0880"/>
    <property type="match status" value="1"/>
</dbReference>
<dbReference type="SMART" id="SM00347">
    <property type="entry name" value="HTH_MARR"/>
    <property type="match status" value="1"/>
</dbReference>
<accession>A0A0U4CMJ4</accession>
<dbReference type="PROSITE" id="PS50995">
    <property type="entry name" value="HTH_MARR_2"/>
    <property type="match status" value="1"/>
</dbReference>
<dbReference type="Pfam" id="PF01047">
    <property type="entry name" value="MarR"/>
    <property type="match status" value="1"/>
</dbReference>
<dbReference type="InterPro" id="IPR023187">
    <property type="entry name" value="Tscrpt_reg_MarR-type_CS"/>
</dbReference>
<evidence type="ECO:0000256" key="1">
    <source>
        <dbReference type="ARBA" id="ARBA00023015"/>
    </source>
</evidence>
<evidence type="ECO:0000256" key="2">
    <source>
        <dbReference type="ARBA" id="ARBA00023125"/>
    </source>
</evidence>
<dbReference type="PATRIC" id="fig|2041.4.peg.847"/>
<feature type="domain" description="HTH marR-type" evidence="5">
    <location>
        <begin position="5"/>
        <end position="132"/>
    </location>
</feature>
<dbReference type="Proteomes" id="UP000067689">
    <property type="component" value="Chromosome"/>
</dbReference>
<evidence type="ECO:0000256" key="3">
    <source>
        <dbReference type="ARBA" id="ARBA00023163"/>
    </source>
</evidence>
<gene>
    <name evidence="6" type="ORF">AERYTH_04050</name>
</gene>
<dbReference type="GO" id="GO:0003677">
    <property type="term" value="F:DNA binding"/>
    <property type="evidence" value="ECO:0007669"/>
    <property type="project" value="UniProtKB-KW"/>
</dbReference>